<reference evidence="2 3" key="1">
    <citation type="journal article" date="2012" name="Eukaryot. Cell">
        <title>Genome sequence of the fungus Glarea lozoyensis: the first genome sequence of a species from the Helotiaceae family.</title>
        <authorList>
            <person name="Youssar L."/>
            <person name="Gruening B.A."/>
            <person name="Erxleben A."/>
            <person name="Guenther S."/>
            <person name="Huettel W."/>
        </authorList>
    </citation>
    <scope>NUCLEOTIDE SEQUENCE [LARGE SCALE GENOMIC DNA]</scope>
    <source>
        <strain evidence="3">ATCC 74030 / MF5533</strain>
    </source>
</reference>
<evidence type="ECO:0000256" key="1">
    <source>
        <dbReference type="SAM" id="MobiDB-lite"/>
    </source>
</evidence>
<evidence type="ECO:0000313" key="2">
    <source>
        <dbReference type="EMBL" id="EHK96268.1"/>
    </source>
</evidence>
<feature type="compositionally biased region" description="Low complexity" evidence="1">
    <location>
        <begin position="1"/>
        <end position="14"/>
    </location>
</feature>
<feature type="region of interest" description="Disordered" evidence="1">
    <location>
        <begin position="1"/>
        <end position="24"/>
    </location>
</feature>
<keyword evidence="3" id="KW-1185">Reference proteome</keyword>
<gene>
    <name evidence="2" type="ORF">M7I_8026</name>
</gene>
<dbReference type="AlphaFoldDB" id="H0EYW5"/>
<sequence>MPSPQTKRTTTTPETRIDFVRSSRVTLPTRSRGYRLEHKV</sequence>
<comment type="caution">
    <text evidence="2">The sequence shown here is derived from an EMBL/GenBank/DDBJ whole genome shotgun (WGS) entry which is preliminary data.</text>
</comment>
<dbReference type="HOGENOM" id="CLU_3299508_0_0_1"/>
<organism evidence="2 3">
    <name type="scientific">Glarea lozoyensis (strain ATCC 74030 / MF5533)</name>
    <dbReference type="NCBI Taxonomy" id="1104152"/>
    <lineage>
        <taxon>Eukaryota</taxon>
        <taxon>Fungi</taxon>
        <taxon>Dikarya</taxon>
        <taxon>Ascomycota</taxon>
        <taxon>Pezizomycotina</taxon>
        <taxon>Leotiomycetes</taxon>
        <taxon>Helotiales</taxon>
        <taxon>Helotiaceae</taxon>
        <taxon>Glarea</taxon>
    </lineage>
</organism>
<dbReference type="InParanoid" id="H0EYW5"/>
<dbReference type="Proteomes" id="UP000005446">
    <property type="component" value="Unassembled WGS sequence"/>
</dbReference>
<dbReference type="EMBL" id="AGUE01000262">
    <property type="protein sequence ID" value="EHK96268.1"/>
    <property type="molecule type" value="Genomic_DNA"/>
</dbReference>
<accession>H0EYW5</accession>
<proteinExistence type="predicted"/>
<name>H0EYW5_GLAL7</name>
<protein>
    <submittedName>
        <fullName evidence="2">Uncharacterized protein</fullName>
    </submittedName>
</protein>
<evidence type="ECO:0000313" key="3">
    <source>
        <dbReference type="Proteomes" id="UP000005446"/>
    </source>
</evidence>